<evidence type="ECO:0008006" key="3">
    <source>
        <dbReference type="Google" id="ProtNLM"/>
    </source>
</evidence>
<name>A0A1M6BUN3_MALRU</name>
<protein>
    <recommendedName>
        <fullName evidence="3">Alkylhydroperoxidase AhpD family core domain-containing protein</fullName>
    </recommendedName>
</protein>
<gene>
    <name evidence="1" type="ORF">SAMN02745165_00306</name>
</gene>
<dbReference type="RefSeq" id="WP_139249270.1">
    <property type="nucleotide sequence ID" value="NZ_FQZT01000001.1"/>
</dbReference>
<dbReference type="EMBL" id="FQZT01000001">
    <property type="protein sequence ID" value="SHI52449.1"/>
    <property type="molecule type" value="Genomic_DNA"/>
</dbReference>
<organism evidence="1 2">
    <name type="scientific">Malonomonas rubra DSM 5091</name>
    <dbReference type="NCBI Taxonomy" id="1122189"/>
    <lineage>
        <taxon>Bacteria</taxon>
        <taxon>Pseudomonadati</taxon>
        <taxon>Thermodesulfobacteriota</taxon>
        <taxon>Desulfuromonadia</taxon>
        <taxon>Desulfuromonadales</taxon>
        <taxon>Geopsychrobacteraceae</taxon>
        <taxon>Malonomonas</taxon>
    </lineage>
</organism>
<evidence type="ECO:0000313" key="1">
    <source>
        <dbReference type="EMBL" id="SHI52449.1"/>
    </source>
</evidence>
<sequence length="58" mass="6349">MIADYAVKVTRSADTCSPQDVERLREAGLSDEDILGVVGIVTYQNMTTRIMEALSTVD</sequence>
<dbReference type="Proteomes" id="UP000184171">
    <property type="component" value="Unassembled WGS sequence"/>
</dbReference>
<reference evidence="1 2" key="1">
    <citation type="submission" date="2016-11" db="EMBL/GenBank/DDBJ databases">
        <authorList>
            <person name="Jaros S."/>
            <person name="Januszkiewicz K."/>
            <person name="Wedrychowicz H."/>
        </authorList>
    </citation>
    <scope>NUCLEOTIDE SEQUENCE [LARGE SCALE GENOMIC DNA]</scope>
    <source>
        <strain evidence="1 2">DSM 5091</strain>
    </source>
</reference>
<proteinExistence type="predicted"/>
<evidence type="ECO:0000313" key="2">
    <source>
        <dbReference type="Proteomes" id="UP000184171"/>
    </source>
</evidence>
<dbReference type="OrthoDB" id="153253at2"/>
<accession>A0A1M6BUN3</accession>
<dbReference type="Gene3D" id="1.20.1290.10">
    <property type="entry name" value="AhpD-like"/>
    <property type="match status" value="1"/>
</dbReference>
<keyword evidence="2" id="KW-1185">Reference proteome</keyword>
<dbReference type="InterPro" id="IPR029032">
    <property type="entry name" value="AhpD-like"/>
</dbReference>
<dbReference type="SUPFAM" id="SSF69118">
    <property type="entry name" value="AhpD-like"/>
    <property type="match status" value="1"/>
</dbReference>
<dbReference type="AlphaFoldDB" id="A0A1M6BUN3"/>